<dbReference type="Proteomes" id="UP001595818">
    <property type="component" value="Unassembled WGS sequence"/>
</dbReference>
<dbReference type="PANTHER" id="PTHR37512">
    <property type="entry name" value="TRIFUNCTIONAL NAD BIOSYNTHESIS/REGULATOR PROTEIN NADR"/>
    <property type="match status" value="1"/>
</dbReference>
<name>A0ABV9SV96_9BACT</name>
<reference evidence="3" key="1">
    <citation type="journal article" date="2019" name="Int. J. Syst. Evol. Microbiol.">
        <title>The Global Catalogue of Microorganisms (GCM) 10K type strain sequencing project: providing services to taxonomists for standard genome sequencing and annotation.</title>
        <authorList>
            <consortium name="The Broad Institute Genomics Platform"/>
            <consortium name="The Broad Institute Genome Sequencing Center for Infectious Disease"/>
            <person name="Wu L."/>
            <person name="Ma J."/>
        </authorList>
    </citation>
    <scope>NUCLEOTIDE SEQUENCE [LARGE SCALE GENOMIC DNA]</scope>
    <source>
        <strain evidence="3">CGMCC 4.7466</strain>
    </source>
</reference>
<dbReference type="Gene3D" id="3.40.50.300">
    <property type="entry name" value="P-loop containing nucleotide triphosphate hydrolases"/>
    <property type="match status" value="1"/>
</dbReference>
<evidence type="ECO:0000313" key="2">
    <source>
        <dbReference type="EMBL" id="MFC4870243.1"/>
    </source>
</evidence>
<dbReference type="InterPro" id="IPR052735">
    <property type="entry name" value="NAD_biosynth-regulator"/>
</dbReference>
<dbReference type="SUPFAM" id="SSF52540">
    <property type="entry name" value="P-loop containing nucleoside triphosphate hydrolases"/>
    <property type="match status" value="1"/>
</dbReference>
<proteinExistence type="predicted"/>
<dbReference type="RefSeq" id="WP_377060613.1">
    <property type="nucleotide sequence ID" value="NZ_JBHSJJ010000001.1"/>
</dbReference>
<feature type="domain" description="NadR/Ttd14 AAA" evidence="1">
    <location>
        <begin position="8"/>
        <end position="164"/>
    </location>
</feature>
<dbReference type="PANTHER" id="PTHR37512:SF1">
    <property type="entry name" value="NADR_TTD14 AAA DOMAIN-CONTAINING PROTEIN"/>
    <property type="match status" value="1"/>
</dbReference>
<accession>A0ABV9SV96</accession>
<dbReference type="InterPro" id="IPR038727">
    <property type="entry name" value="NadR/Ttd14_AAA_dom"/>
</dbReference>
<gene>
    <name evidence="2" type="ORF">ACFPFU_00990</name>
</gene>
<comment type="caution">
    <text evidence="2">The sequence shown here is derived from an EMBL/GenBank/DDBJ whole genome shotgun (WGS) entry which is preliminary data.</text>
</comment>
<dbReference type="Pfam" id="PF13521">
    <property type="entry name" value="AAA_28"/>
    <property type="match status" value="1"/>
</dbReference>
<keyword evidence="3" id="KW-1185">Reference proteome</keyword>
<dbReference type="InterPro" id="IPR027417">
    <property type="entry name" value="P-loop_NTPase"/>
</dbReference>
<evidence type="ECO:0000313" key="3">
    <source>
        <dbReference type="Proteomes" id="UP001595818"/>
    </source>
</evidence>
<sequence>MMLQLPKRVVIIGPESTGKSTLCAALAEKTGEPWVPEYARTYLENLGRPYRYEDLLEIAKGQVGEEDKMAMLADRMLFCDTDLHVIKIWSEHKYGHTDPWIEKEIARREYHLYLLTDIDMPWEPDPQREYPDPVMRKYFYDWYESILKGTGIPLVKITGTKEKRLDKAYRAVQEILG</sequence>
<organism evidence="2 3">
    <name type="scientific">Negadavirga shengliensis</name>
    <dbReference type="NCBI Taxonomy" id="1389218"/>
    <lineage>
        <taxon>Bacteria</taxon>
        <taxon>Pseudomonadati</taxon>
        <taxon>Bacteroidota</taxon>
        <taxon>Cytophagia</taxon>
        <taxon>Cytophagales</taxon>
        <taxon>Cyclobacteriaceae</taxon>
        <taxon>Negadavirga</taxon>
    </lineage>
</organism>
<dbReference type="EMBL" id="JBHSJJ010000001">
    <property type="protein sequence ID" value="MFC4870243.1"/>
    <property type="molecule type" value="Genomic_DNA"/>
</dbReference>
<evidence type="ECO:0000259" key="1">
    <source>
        <dbReference type="Pfam" id="PF13521"/>
    </source>
</evidence>
<protein>
    <submittedName>
        <fullName evidence="2">AAA family ATPase</fullName>
    </submittedName>
</protein>